<proteinExistence type="predicted"/>
<name>A0A1Y2J303_TRAC3</name>
<feature type="compositionally biased region" description="Basic and acidic residues" evidence="1">
    <location>
        <begin position="80"/>
        <end position="96"/>
    </location>
</feature>
<evidence type="ECO:0000313" key="2">
    <source>
        <dbReference type="EMBL" id="OSD07790.1"/>
    </source>
</evidence>
<evidence type="ECO:0000313" key="3">
    <source>
        <dbReference type="Proteomes" id="UP000193067"/>
    </source>
</evidence>
<dbReference type="AlphaFoldDB" id="A0A1Y2J303"/>
<reference evidence="2 3" key="1">
    <citation type="journal article" date="2015" name="Biotechnol. Biofuels">
        <title>Enhanced degradation of softwood versus hardwood by the white-rot fungus Pycnoporus coccineus.</title>
        <authorList>
            <person name="Couturier M."/>
            <person name="Navarro D."/>
            <person name="Chevret D."/>
            <person name="Henrissat B."/>
            <person name="Piumi F."/>
            <person name="Ruiz-Duenas F.J."/>
            <person name="Martinez A.T."/>
            <person name="Grigoriev I.V."/>
            <person name="Riley R."/>
            <person name="Lipzen A."/>
            <person name="Berrin J.G."/>
            <person name="Master E.R."/>
            <person name="Rosso M.N."/>
        </authorList>
    </citation>
    <scope>NUCLEOTIDE SEQUENCE [LARGE SCALE GENOMIC DNA]</scope>
    <source>
        <strain evidence="2 3">BRFM310</strain>
    </source>
</reference>
<evidence type="ECO:0000256" key="1">
    <source>
        <dbReference type="SAM" id="MobiDB-lite"/>
    </source>
</evidence>
<organism evidence="2 3">
    <name type="scientific">Trametes coccinea (strain BRFM310)</name>
    <name type="common">Pycnoporus coccineus</name>
    <dbReference type="NCBI Taxonomy" id="1353009"/>
    <lineage>
        <taxon>Eukaryota</taxon>
        <taxon>Fungi</taxon>
        <taxon>Dikarya</taxon>
        <taxon>Basidiomycota</taxon>
        <taxon>Agaricomycotina</taxon>
        <taxon>Agaricomycetes</taxon>
        <taxon>Polyporales</taxon>
        <taxon>Polyporaceae</taxon>
        <taxon>Trametes</taxon>
    </lineage>
</organism>
<dbReference type="OrthoDB" id="2757267at2759"/>
<keyword evidence="3" id="KW-1185">Reference proteome</keyword>
<feature type="compositionally biased region" description="Polar residues" evidence="1">
    <location>
        <begin position="31"/>
        <end position="52"/>
    </location>
</feature>
<accession>A0A1Y2J303</accession>
<dbReference type="EMBL" id="KZ084087">
    <property type="protein sequence ID" value="OSD07790.1"/>
    <property type="molecule type" value="Genomic_DNA"/>
</dbReference>
<dbReference type="Proteomes" id="UP000193067">
    <property type="component" value="Unassembled WGS sequence"/>
</dbReference>
<protein>
    <submittedName>
        <fullName evidence="2">Uncharacterized protein</fullName>
    </submittedName>
</protein>
<gene>
    <name evidence="2" type="ORF">PYCCODRAFT_1421690</name>
</gene>
<feature type="region of interest" description="Disordered" evidence="1">
    <location>
        <begin position="26"/>
        <end position="102"/>
    </location>
</feature>
<sequence length="173" mass="19290">MEYHSVTGTRMYLNFSSFDPTLGPNPAAPANMNTLHTPTNAVANAPQNHNQGQAAPADENDENAPPPPGPSSQPTRRLPRVRDLRERAASIREQRRSTRPYIPRARRVLGDMNGQQVKDTRYVTMVDVDGRPGPTASPEDRPHNDYIDLSQPMDRVIQDPLNFAGSWTEHEEA</sequence>